<reference evidence="1 2" key="1">
    <citation type="submission" date="2021-01" db="EMBL/GenBank/DDBJ databases">
        <title>Whole genome shotgun sequence of Catellatospora bangladeshensis NBRC 107357.</title>
        <authorList>
            <person name="Komaki H."/>
            <person name="Tamura T."/>
        </authorList>
    </citation>
    <scope>NUCLEOTIDE SEQUENCE [LARGE SCALE GENOMIC DNA]</scope>
    <source>
        <strain evidence="1 2">NBRC 107357</strain>
    </source>
</reference>
<comment type="caution">
    <text evidence="1">The sequence shown here is derived from an EMBL/GenBank/DDBJ whole genome shotgun (WGS) entry which is preliminary data.</text>
</comment>
<name>A0A8J3JD57_9ACTN</name>
<dbReference type="InterPro" id="IPR029044">
    <property type="entry name" value="Nucleotide-diphossugar_trans"/>
</dbReference>
<dbReference type="SUPFAM" id="SSF53448">
    <property type="entry name" value="Nucleotide-diphospho-sugar transferases"/>
    <property type="match status" value="1"/>
</dbReference>
<protein>
    <recommendedName>
        <fullName evidence="3">Nucleotide-diphospho-sugar transferase domain-containing protein</fullName>
    </recommendedName>
</protein>
<keyword evidence="2" id="KW-1185">Reference proteome</keyword>
<gene>
    <name evidence="1" type="ORF">Cba03nite_18230</name>
</gene>
<accession>A0A8J3JD57</accession>
<organism evidence="1 2">
    <name type="scientific">Catellatospora bangladeshensis</name>
    <dbReference type="NCBI Taxonomy" id="310355"/>
    <lineage>
        <taxon>Bacteria</taxon>
        <taxon>Bacillati</taxon>
        <taxon>Actinomycetota</taxon>
        <taxon>Actinomycetes</taxon>
        <taxon>Micromonosporales</taxon>
        <taxon>Micromonosporaceae</taxon>
        <taxon>Catellatospora</taxon>
    </lineage>
</organism>
<evidence type="ECO:0008006" key="3">
    <source>
        <dbReference type="Google" id="ProtNLM"/>
    </source>
</evidence>
<dbReference type="Gene3D" id="3.90.550.10">
    <property type="entry name" value="Spore Coat Polysaccharide Biosynthesis Protein SpsA, Chain A"/>
    <property type="match status" value="1"/>
</dbReference>
<dbReference type="AlphaFoldDB" id="A0A8J3JD57"/>
<dbReference type="Proteomes" id="UP000601223">
    <property type="component" value="Unassembled WGS sequence"/>
</dbReference>
<proteinExistence type="predicted"/>
<dbReference type="EMBL" id="BONF01000009">
    <property type="protein sequence ID" value="GIF80474.1"/>
    <property type="molecule type" value="Genomic_DNA"/>
</dbReference>
<sequence>MYFVANDAVLDQAIAFLNSFRAHNPTIALCLIPYNDDVAGLVRLAGEYDFGIWSDDDTLAWCDGVSRRFHDRTVGQYRKLAMWEGPFDEFVYIDTDTVVLTDIGFVFAHLEDFGFVASHSNIPQIRKWVWKDSIYDAQVLTGRQIAYAANTGFLVSRRQCLPRTAVDERLPAAVALAEHMELFCCEQPLLNYLIVTSGVRHGSLMTIAAKTRSWHIPMERWAGDPSYVVEDGRVVVPDSPHLLMHWAGEWARARDTGAQIPYFELWNHYRRLRDPQETP</sequence>
<evidence type="ECO:0000313" key="1">
    <source>
        <dbReference type="EMBL" id="GIF80474.1"/>
    </source>
</evidence>
<evidence type="ECO:0000313" key="2">
    <source>
        <dbReference type="Proteomes" id="UP000601223"/>
    </source>
</evidence>